<feature type="transmembrane region" description="Helical" evidence="7">
    <location>
        <begin position="146"/>
        <end position="170"/>
    </location>
</feature>
<evidence type="ECO:0000256" key="3">
    <source>
        <dbReference type="ARBA" id="ARBA00022989"/>
    </source>
</evidence>
<dbReference type="PANTHER" id="PTHR20855">
    <property type="entry name" value="ADIPOR/PROGESTIN RECEPTOR-RELATED"/>
    <property type="match status" value="1"/>
</dbReference>
<keyword evidence="9" id="KW-1185">Reference proteome</keyword>
<keyword evidence="2 7" id="KW-0812">Transmembrane</keyword>
<reference evidence="8" key="1">
    <citation type="journal article" date="2017" name="Nature">
        <title>The genome of Chenopodium quinoa.</title>
        <authorList>
            <person name="Jarvis D.E."/>
            <person name="Ho Y.S."/>
            <person name="Lightfoot D.J."/>
            <person name="Schmoeckel S.M."/>
            <person name="Li B."/>
            <person name="Borm T.J.A."/>
            <person name="Ohyanagi H."/>
            <person name="Mineta K."/>
            <person name="Michell C.T."/>
            <person name="Saber N."/>
            <person name="Kharbatia N.M."/>
            <person name="Rupper R.R."/>
            <person name="Sharp A.R."/>
            <person name="Dally N."/>
            <person name="Boughton B.A."/>
            <person name="Woo Y.H."/>
            <person name="Gao G."/>
            <person name="Schijlen E.G.W.M."/>
            <person name="Guo X."/>
            <person name="Momin A.A."/>
            <person name="Negrao S."/>
            <person name="Al-Babili S."/>
            <person name="Gehring C."/>
            <person name="Roessner U."/>
            <person name="Jung C."/>
            <person name="Murphy K."/>
            <person name="Arold S.T."/>
            <person name="Gojobori T."/>
            <person name="van der Linden C.G."/>
            <person name="van Loo E.N."/>
            <person name="Jellen E.N."/>
            <person name="Maughan P.J."/>
            <person name="Tester M."/>
        </authorList>
    </citation>
    <scope>NUCLEOTIDE SEQUENCE [LARGE SCALE GENOMIC DNA]</scope>
    <source>
        <strain evidence="8">cv. PI 614886</strain>
    </source>
</reference>
<evidence type="ECO:0000256" key="4">
    <source>
        <dbReference type="ARBA" id="ARBA00023136"/>
    </source>
</evidence>
<keyword evidence="3 7" id="KW-1133">Transmembrane helix</keyword>
<evidence type="ECO:0000256" key="1">
    <source>
        <dbReference type="ARBA" id="ARBA00004141"/>
    </source>
</evidence>
<feature type="region of interest" description="Disordered" evidence="6">
    <location>
        <begin position="1"/>
        <end position="20"/>
    </location>
</feature>
<keyword evidence="4 7" id="KW-0472">Membrane</keyword>
<dbReference type="GO" id="GO:0009725">
    <property type="term" value="P:response to hormone"/>
    <property type="evidence" value="ECO:0007669"/>
    <property type="project" value="TreeGrafter"/>
</dbReference>
<dbReference type="EnsemblPlants" id="AUR62013296-RA">
    <property type="protein sequence ID" value="AUR62013296-RA:cds"/>
    <property type="gene ID" value="AUR62013296"/>
</dbReference>
<dbReference type="GO" id="GO:0046872">
    <property type="term" value="F:metal ion binding"/>
    <property type="evidence" value="ECO:0007669"/>
    <property type="project" value="UniProtKB-KW"/>
</dbReference>
<dbReference type="PANTHER" id="PTHR20855:SF115">
    <property type="entry name" value="HEPTAHELICAL TRANSMEMBRANE PROTEIN 1"/>
    <property type="match status" value="1"/>
</dbReference>
<feature type="transmembrane region" description="Helical" evidence="7">
    <location>
        <begin position="87"/>
        <end position="108"/>
    </location>
</feature>
<organism evidence="8 9">
    <name type="scientific">Chenopodium quinoa</name>
    <name type="common">Quinoa</name>
    <dbReference type="NCBI Taxonomy" id="63459"/>
    <lineage>
        <taxon>Eukaryota</taxon>
        <taxon>Viridiplantae</taxon>
        <taxon>Streptophyta</taxon>
        <taxon>Embryophyta</taxon>
        <taxon>Tracheophyta</taxon>
        <taxon>Spermatophyta</taxon>
        <taxon>Magnoliopsida</taxon>
        <taxon>eudicotyledons</taxon>
        <taxon>Gunneridae</taxon>
        <taxon>Pentapetalae</taxon>
        <taxon>Caryophyllales</taxon>
        <taxon>Chenopodiaceae</taxon>
        <taxon>Chenopodioideae</taxon>
        <taxon>Atripliceae</taxon>
        <taxon>Chenopodium</taxon>
    </lineage>
</organism>
<dbReference type="OMA" id="FHTINTM"/>
<evidence type="ECO:0000256" key="7">
    <source>
        <dbReference type="SAM" id="Phobius"/>
    </source>
</evidence>
<dbReference type="GO" id="GO:0009744">
    <property type="term" value="P:response to sucrose"/>
    <property type="evidence" value="ECO:0007669"/>
    <property type="project" value="UniProtKB-ARBA"/>
</dbReference>
<accession>A0A803LH49</accession>
<dbReference type="AlphaFoldDB" id="A0A803LH49"/>
<feature type="binding site" evidence="5">
    <location>
        <position position="216"/>
    </location>
    <ligand>
        <name>Zn(2+)</name>
        <dbReference type="ChEBI" id="CHEBI:29105"/>
    </ligand>
</feature>
<feature type="transmembrane region" description="Helical" evidence="7">
    <location>
        <begin position="176"/>
        <end position="197"/>
    </location>
</feature>
<dbReference type="Proteomes" id="UP000596660">
    <property type="component" value="Unplaced"/>
</dbReference>
<feature type="binding site" evidence="5">
    <location>
        <position position="220"/>
    </location>
    <ligand>
        <name>Zn(2+)</name>
        <dbReference type="ChEBI" id="CHEBI:29105"/>
    </ligand>
</feature>
<proteinExistence type="predicted"/>
<evidence type="ECO:0000313" key="8">
    <source>
        <dbReference type="EnsemblPlants" id="AUR62013296-RA:cds"/>
    </source>
</evidence>
<feature type="transmembrane region" description="Helical" evidence="7">
    <location>
        <begin position="53"/>
        <end position="75"/>
    </location>
</feature>
<comment type="subcellular location">
    <subcellularLocation>
        <location evidence="1">Membrane</location>
        <topology evidence="1">Multi-pass membrane protein</topology>
    </subcellularLocation>
</comment>
<reference evidence="8" key="2">
    <citation type="submission" date="2021-03" db="UniProtKB">
        <authorList>
            <consortium name="EnsemblPlants"/>
        </authorList>
    </citation>
    <scope>IDENTIFICATION</scope>
</reference>
<sequence length="246" mass="27701">MQRKIRTFPSGADTNSSHDSTKLFMGVTNMVNLENISHQGANHIVTEAVRWPFYVYLAGSMFCLLSSSVCHLFCCHSHDMNLWLLRMDYTGITVMIITSFFPPIYYIFQCQPLWQITYLAGISIFGAFTIATLLSPTLSSGKCRAFRAILFVSMGLFGLIPAVHACVLNWNNPRRNLTLAYESGMALSYLIGTGFYVSRVPERWRPGWFDLAGHSHQIFHVFVLLGALAHYGAALLFMEYRDAVGC</sequence>
<evidence type="ECO:0000313" key="9">
    <source>
        <dbReference type="Proteomes" id="UP000596660"/>
    </source>
</evidence>
<evidence type="ECO:0000256" key="6">
    <source>
        <dbReference type="SAM" id="MobiDB-lite"/>
    </source>
</evidence>
<dbReference type="InterPro" id="IPR004254">
    <property type="entry name" value="AdipoR/HlyIII-related"/>
</dbReference>
<feature type="transmembrane region" description="Helical" evidence="7">
    <location>
        <begin position="218"/>
        <end position="238"/>
    </location>
</feature>
<name>A0A803LH49_CHEQI</name>
<feature type="transmembrane region" description="Helical" evidence="7">
    <location>
        <begin position="114"/>
        <end position="134"/>
    </location>
</feature>
<dbReference type="Pfam" id="PF03006">
    <property type="entry name" value="HlyIII"/>
    <property type="match status" value="1"/>
</dbReference>
<keyword evidence="5" id="KW-0862">Zinc</keyword>
<dbReference type="GO" id="GO:0016020">
    <property type="term" value="C:membrane"/>
    <property type="evidence" value="ECO:0007669"/>
    <property type="project" value="UniProtKB-SubCell"/>
</dbReference>
<protein>
    <submittedName>
        <fullName evidence="8">Uncharacterized protein</fullName>
    </submittedName>
</protein>
<keyword evidence="5" id="KW-0479">Metal-binding</keyword>
<feature type="binding site" evidence="5">
    <location>
        <position position="71"/>
    </location>
    <ligand>
        <name>Zn(2+)</name>
        <dbReference type="ChEBI" id="CHEBI:29105"/>
    </ligand>
</feature>
<evidence type="ECO:0000256" key="5">
    <source>
        <dbReference type="PIRSR" id="PIRSR604254-1"/>
    </source>
</evidence>
<evidence type="ECO:0000256" key="2">
    <source>
        <dbReference type="ARBA" id="ARBA00022692"/>
    </source>
</evidence>
<dbReference type="GO" id="GO:0038023">
    <property type="term" value="F:signaling receptor activity"/>
    <property type="evidence" value="ECO:0007669"/>
    <property type="project" value="TreeGrafter"/>
</dbReference>
<dbReference type="Gramene" id="AUR62013296-RA">
    <property type="protein sequence ID" value="AUR62013296-RA:cds"/>
    <property type="gene ID" value="AUR62013296"/>
</dbReference>